<dbReference type="GO" id="GO:0005737">
    <property type="term" value="C:cytoplasm"/>
    <property type="evidence" value="ECO:0007669"/>
    <property type="project" value="TreeGrafter"/>
</dbReference>
<evidence type="ECO:0000256" key="3">
    <source>
        <dbReference type="ARBA" id="ARBA00022801"/>
    </source>
</evidence>
<accession>A0A6J8EV62</accession>
<dbReference type="GO" id="GO:0004623">
    <property type="term" value="F:phospholipase A2 activity"/>
    <property type="evidence" value="ECO:0007669"/>
    <property type="project" value="UniProtKB-EC"/>
</dbReference>
<name>A0A6J8EV62_MYTCO</name>
<keyword evidence="4" id="KW-0443">Lipid metabolism</keyword>
<dbReference type="GO" id="GO:0008970">
    <property type="term" value="F:phospholipase A1 activity"/>
    <property type="evidence" value="ECO:0007669"/>
    <property type="project" value="UniProtKB-EC"/>
</dbReference>
<dbReference type="Pfam" id="PF04970">
    <property type="entry name" value="LRAT"/>
    <property type="match status" value="1"/>
</dbReference>
<dbReference type="EMBL" id="CACVKT020010008">
    <property type="protein sequence ID" value="CAC5424350.1"/>
    <property type="molecule type" value="Genomic_DNA"/>
</dbReference>
<dbReference type="OrthoDB" id="6139949at2759"/>
<feature type="domain" description="LRAT" evidence="5">
    <location>
        <begin position="25"/>
        <end position="144"/>
    </location>
</feature>
<dbReference type="InterPro" id="IPR007053">
    <property type="entry name" value="LRAT_dom"/>
</dbReference>
<evidence type="ECO:0000256" key="1">
    <source>
        <dbReference type="ARBA" id="ARBA00007824"/>
    </source>
</evidence>
<dbReference type="Proteomes" id="UP000507470">
    <property type="component" value="Unassembled WGS sequence"/>
</dbReference>
<dbReference type="PANTHER" id="PTHR13943:SF77">
    <property type="entry name" value="LRAT DOMAIN-CONTAINING PROTEIN"/>
    <property type="match status" value="1"/>
</dbReference>
<evidence type="ECO:0000256" key="4">
    <source>
        <dbReference type="ARBA" id="ARBA00023098"/>
    </source>
</evidence>
<keyword evidence="7" id="KW-1185">Reference proteome</keyword>
<keyword evidence="3 6" id="KW-0378">Hydrolase</keyword>
<comment type="similarity">
    <text evidence="1">Belongs to the H-rev107 family.</text>
</comment>
<reference evidence="6 7" key="1">
    <citation type="submission" date="2020-06" db="EMBL/GenBank/DDBJ databases">
        <authorList>
            <person name="Li R."/>
            <person name="Bekaert M."/>
        </authorList>
    </citation>
    <scope>NUCLEOTIDE SEQUENCE [LARGE SCALE GENOMIC DNA]</scope>
    <source>
        <strain evidence="7">wild</strain>
    </source>
</reference>
<dbReference type="PROSITE" id="PS51934">
    <property type="entry name" value="LRAT"/>
    <property type="match status" value="1"/>
</dbReference>
<dbReference type="AlphaFoldDB" id="A0A6J8EV62"/>
<dbReference type="EC" id="3.1.1.4" evidence="6"/>
<evidence type="ECO:0000259" key="5">
    <source>
        <dbReference type="PROSITE" id="PS51934"/>
    </source>
</evidence>
<keyword evidence="2" id="KW-0808">Transferase</keyword>
<dbReference type="GO" id="GO:0070292">
    <property type="term" value="P:N-acylphosphatidylethanolamine metabolic process"/>
    <property type="evidence" value="ECO:0007669"/>
    <property type="project" value="TreeGrafter"/>
</dbReference>
<evidence type="ECO:0000313" key="7">
    <source>
        <dbReference type="Proteomes" id="UP000507470"/>
    </source>
</evidence>
<dbReference type="Gene3D" id="3.90.1720.10">
    <property type="entry name" value="endopeptidase domain like (from Nostoc punctiforme)"/>
    <property type="match status" value="1"/>
</dbReference>
<dbReference type="EC" id="3.1.1.32" evidence="6"/>
<gene>
    <name evidence="6" type="ORF">MCOR_56268</name>
</gene>
<sequence>MERCLAKNYFHNRLVLDSLEPGDLIAIKEKIFYSHWAVYAGFEQVIHLTGDGTEGIVSNAGHSFSIAGVSFDKCVVKIENFWKVAANGIAKKNNKKDKENMPFRGRDIVRRALSKIGPIKYNLLWGNCEHFASWCRYDKEMSAQVDKAFTVGTVVAGIAVVGGLLNEFFNFFKDDD</sequence>
<protein>
    <submittedName>
        <fullName evidence="6">PLA2G16</fullName>
        <ecNumber evidence="6">3.1.1.32</ecNumber>
        <ecNumber evidence="6">3.1.1.4</ecNumber>
    </submittedName>
</protein>
<dbReference type="GO" id="GO:0016410">
    <property type="term" value="F:N-acyltransferase activity"/>
    <property type="evidence" value="ECO:0007669"/>
    <property type="project" value="TreeGrafter"/>
</dbReference>
<dbReference type="InterPro" id="IPR051496">
    <property type="entry name" value="H-rev107_PLA/AT"/>
</dbReference>
<dbReference type="PANTHER" id="PTHR13943">
    <property type="entry name" value="HRAS-LIKE SUPPRESSOR - RELATED"/>
    <property type="match status" value="1"/>
</dbReference>
<organism evidence="6 7">
    <name type="scientific">Mytilus coruscus</name>
    <name type="common">Sea mussel</name>
    <dbReference type="NCBI Taxonomy" id="42192"/>
    <lineage>
        <taxon>Eukaryota</taxon>
        <taxon>Metazoa</taxon>
        <taxon>Spiralia</taxon>
        <taxon>Lophotrochozoa</taxon>
        <taxon>Mollusca</taxon>
        <taxon>Bivalvia</taxon>
        <taxon>Autobranchia</taxon>
        <taxon>Pteriomorphia</taxon>
        <taxon>Mytilida</taxon>
        <taxon>Mytiloidea</taxon>
        <taxon>Mytilidae</taxon>
        <taxon>Mytilinae</taxon>
        <taxon>Mytilus</taxon>
    </lineage>
</organism>
<proteinExistence type="inferred from homology"/>
<evidence type="ECO:0000313" key="6">
    <source>
        <dbReference type="EMBL" id="CAC5424350.1"/>
    </source>
</evidence>
<evidence type="ECO:0000256" key="2">
    <source>
        <dbReference type="ARBA" id="ARBA00022679"/>
    </source>
</evidence>